<dbReference type="CDD" id="cd00063">
    <property type="entry name" value="FN3"/>
    <property type="match status" value="2"/>
</dbReference>
<dbReference type="PANTHER" id="PTHR46877">
    <property type="entry name" value="EPH RECEPTOR A5"/>
    <property type="match status" value="1"/>
</dbReference>
<dbReference type="InterPro" id="IPR003961">
    <property type="entry name" value="FN3_dom"/>
</dbReference>
<keyword evidence="2" id="KW-0812">Transmembrane</keyword>
<keyword evidence="6" id="KW-1133">Transmembrane helix</keyword>
<dbReference type="PANTHER" id="PTHR46877:SF14">
    <property type="entry name" value="RECEPTOR PROTEIN-TYROSINE KINASE"/>
    <property type="match status" value="1"/>
</dbReference>
<dbReference type="Pfam" id="PF25599">
    <property type="entry name" value="Ephrin_CRD"/>
    <property type="match status" value="1"/>
</dbReference>
<dbReference type="AlphaFoldDB" id="A0AAV4DDU8"/>
<gene>
    <name evidence="11" type="ORF">PoB_006890800</name>
</gene>
<dbReference type="GO" id="GO:0005886">
    <property type="term" value="C:plasma membrane"/>
    <property type="evidence" value="ECO:0007669"/>
    <property type="project" value="TreeGrafter"/>
</dbReference>
<dbReference type="Gene3D" id="2.60.40.10">
    <property type="entry name" value="Immunoglobulins"/>
    <property type="match status" value="2"/>
</dbReference>
<keyword evidence="12" id="KW-1185">Reference proteome</keyword>
<dbReference type="PROSITE" id="PS50853">
    <property type="entry name" value="FN3"/>
    <property type="match status" value="2"/>
</dbReference>
<proteinExistence type="predicted"/>
<evidence type="ECO:0000313" key="12">
    <source>
        <dbReference type="Proteomes" id="UP000735302"/>
    </source>
</evidence>
<dbReference type="InterPro" id="IPR050449">
    <property type="entry name" value="Ephrin_rcpt_TKs"/>
</dbReference>
<sequence length="449" mass="50578">MKNSNVDNWLRLFYVERQGADSLRINITFTMRECSRIVDASNLVQCKETFNLLYFEADGDFANDMLPSWDPLTYTRVDTIAAEATFQDRNDVAYNHESQQIALPENGPRGVYFAIQDQGACVTIVRVVIYYVTCPNVTINYAFFEETHTAARTSNIVEKEGKCVDHAREKNRLTYVCQNDGQWYKSPRGECVCDPGYEGNTLETACKECPAGHYKWSQGEGPCYPCPKYSYSTGAAPECTCRAGFFRNPRDAKSEPCTKPPSEPTRLKILNQTPTSVTLTWDPPSDLGGRSDLSYRVVCDKCGGSVTYEPGWSKFNVSRVTLKSLDRGMTYTIKIYAENGVTDISGNSTARHASIRVVTQSTGTDSSSGPDPSIQGKVIDLKVVSMRPKRLTISWNISDSFQGKVREYEVRFYPKENEASAQTRYTQYTNYTLTEFMLETTYVFIVSSE</sequence>
<evidence type="ECO:0000256" key="4">
    <source>
        <dbReference type="ARBA" id="ARBA00022741"/>
    </source>
</evidence>
<keyword evidence="3" id="KW-0677">Repeat</keyword>
<dbReference type="Pfam" id="PF01404">
    <property type="entry name" value="Ephrin_lbd"/>
    <property type="match status" value="1"/>
</dbReference>
<feature type="domain" description="Eph LBD" evidence="10">
    <location>
        <begin position="1"/>
        <end position="139"/>
    </location>
</feature>
<dbReference type="FunFam" id="2.10.50.10:FF:000001">
    <property type="entry name" value="Ephrin type-A receptor 5"/>
    <property type="match status" value="1"/>
</dbReference>
<keyword evidence="8 11" id="KW-0675">Receptor</keyword>
<reference evidence="11 12" key="1">
    <citation type="journal article" date="2021" name="Elife">
        <title>Chloroplast acquisition without the gene transfer in kleptoplastic sea slugs, Plakobranchus ocellatus.</title>
        <authorList>
            <person name="Maeda T."/>
            <person name="Takahashi S."/>
            <person name="Yoshida T."/>
            <person name="Shimamura S."/>
            <person name="Takaki Y."/>
            <person name="Nagai Y."/>
            <person name="Toyoda A."/>
            <person name="Suzuki Y."/>
            <person name="Arimoto A."/>
            <person name="Ishii H."/>
            <person name="Satoh N."/>
            <person name="Nishiyama T."/>
            <person name="Hasebe M."/>
            <person name="Maruyama T."/>
            <person name="Minagawa J."/>
            <person name="Obokata J."/>
            <person name="Shigenobu S."/>
        </authorList>
    </citation>
    <scope>NUCLEOTIDE SEQUENCE [LARGE SCALE GENOMIC DNA]</scope>
</reference>
<evidence type="ECO:0000256" key="5">
    <source>
        <dbReference type="ARBA" id="ARBA00022840"/>
    </source>
</evidence>
<keyword evidence="4" id="KW-0547">Nucleotide-binding</keyword>
<feature type="domain" description="Fibronectin type-III" evidence="9">
    <location>
        <begin position="377"/>
        <end position="449"/>
    </location>
</feature>
<dbReference type="SUPFAM" id="SSF49785">
    <property type="entry name" value="Galactose-binding domain-like"/>
    <property type="match status" value="1"/>
</dbReference>
<dbReference type="Gene3D" id="2.10.50.10">
    <property type="entry name" value="Tumor Necrosis Factor Receptor, subunit A, domain 2"/>
    <property type="match status" value="1"/>
</dbReference>
<dbReference type="Gene3D" id="2.60.120.260">
    <property type="entry name" value="Galactose-binding domain-like"/>
    <property type="match status" value="1"/>
</dbReference>
<evidence type="ECO:0000259" key="9">
    <source>
        <dbReference type="PROSITE" id="PS50853"/>
    </source>
</evidence>
<dbReference type="Pfam" id="PF00041">
    <property type="entry name" value="fn3"/>
    <property type="match status" value="2"/>
</dbReference>
<accession>A0AAV4DDU8</accession>
<keyword evidence="7" id="KW-0472">Membrane</keyword>
<evidence type="ECO:0000256" key="6">
    <source>
        <dbReference type="ARBA" id="ARBA00022989"/>
    </source>
</evidence>
<dbReference type="GO" id="GO:0030425">
    <property type="term" value="C:dendrite"/>
    <property type="evidence" value="ECO:0007669"/>
    <property type="project" value="TreeGrafter"/>
</dbReference>
<organism evidence="11 12">
    <name type="scientific">Plakobranchus ocellatus</name>
    <dbReference type="NCBI Taxonomy" id="259542"/>
    <lineage>
        <taxon>Eukaryota</taxon>
        <taxon>Metazoa</taxon>
        <taxon>Spiralia</taxon>
        <taxon>Lophotrochozoa</taxon>
        <taxon>Mollusca</taxon>
        <taxon>Gastropoda</taxon>
        <taxon>Heterobranchia</taxon>
        <taxon>Euthyneura</taxon>
        <taxon>Panpulmonata</taxon>
        <taxon>Sacoglossa</taxon>
        <taxon>Placobranchoidea</taxon>
        <taxon>Plakobranchidae</taxon>
        <taxon>Plakobranchus</taxon>
    </lineage>
</organism>
<evidence type="ECO:0000256" key="3">
    <source>
        <dbReference type="ARBA" id="ARBA00022737"/>
    </source>
</evidence>
<dbReference type="InterPro" id="IPR036116">
    <property type="entry name" value="FN3_sf"/>
</dbReference>
<name>A0AAV4DDU8_9GAST</name>
<dbReference type="GO" id="GO:0005524">
    <property type="term" value="F:ATP binding"/>
    <property type="evidence" value="ECO:0007669"/>
    <property type="project" value="UniProtKB-KW"/>
</dbReference>
<dbReference type="PROSITE" id="PS51550">
    <property type="entry name" value="EPH_LBD"/>
    <property type="match status" value="1"/>
</dbReference>
<comment type="subcellular location">
    <subcellularLocation>
        <location evidence="1">Membrane</location>
        <topology evidence="1">Single-pass membrane protein</topology>
    </subcellularLocation>
</comment>
<keyword evidence="5" id="KW-0067">ATP-binding</keyword>
<dbReference type="GO" id="GO:0007411">
    <property type="term" value="P:axon guidance"/>
    <property type="evidence" value="ECO:0007669"/>
    <property type="project" value="TreeGrafter"/>
</dbReference>
<evidence type="ECO:0000313" key="11">
    <source>
        <dbReference type="EMBL" id="GFO42403.1"/>
    </source>
</evidence>
<dbReference type="InterPro" id="IPR013783">
    <property type="entry name" value="Ig-like_fold"/>
</dbReference>
<dbReference type="InterPro" id="IPR008979">
    <property type="entry name" value="Galactose-bd-like_sf"/>
</dbReference>
<feature type="domain" description="Fibronectin type-III" evidence="9">
    <location>
        <begin position="260"/>
        <end position="362"/>
    </location>
</feature>
<dbReference type="SMART" id="SM00615">
    <property type="entry name" value="EPH_lbd"/>
    <property type="match status" value="1"/>
</dbReference>
<dbReference type="Proteomes" id="UP000735302">
    <property type="component" value="Unassembled WGS sequence"/>
</dbReference>
<evidence type="ECO:0000256" key="7">
    <source>
        <dbReference type="ARBA" id="ARBA00023136"/>
    </source>
</evidence>
<dbReference type="SUPFAM" id="SSF57184">
    <property type="entry name" value="Growth factor receptor domain"/>
    <property type="match status" value="1"/>
</dbReference>
<dbReference type="Gene3D" id="2.60.40.1770">
    <property type="entry name" value="ephrin a2 ectodomain"/>
    <property type="match status" value="1"/>
</dbReference>
<evidence type="ECO:0000259" key="10">
    <source>
        <dbReference type="PROSITE" id="PS51550"/>
    </source>
</evidence>
<dbReference type="InterPro" id="IPR009030">
    <property type="entry name" value="Growth_fac_rcpt_cys_sf"/>
</dbReference>
<dbReference type="SUPFAM" id="SSF49265">
    <property type="entry name" value="Fibronectin type III"/>
    <property type="match status" value="1"/>
</dbReference>
<dbReference type="EMBL" id="BLXT01007807">
    <property type="protein sequence ID" value="GFO42403.1"/>
    <property type="molecule type" value="Genomic_DNA"/>
</dbReference>
<dbReference type="GO" id="GO:0005005">
    <property type="term" value="F:transmembrane-ephrin receptor activity"/>
    <property type="evidence" value="ECO:0007669"/>
    <property type="project" value="TreeGrafter"/>
</dbReference>
<evidence type="ECO:0000256" key="8">
    <source>
        <dbReference type="ARBA" id="ARBA00023170"/>
    </source>
</evidence>
<dbReference type="SMART" id="SM00060">
    <property type="entry name" value="FN3"/>
    <property type="match status" value="1"/>
</dbReference>
<dbReference type="InterPro" id="IPR001090">
    <property type="entry name" value="Ephrin_rcpt_lig-bd_dom"/>
</dbReference>
<evidence type="ECO:0000256" key="1">
    <source>
        <dbReference type="ARBA" id="ARBA00004167"/>
    </source>
</evidence>
<protein>
    <submittedName>
        <fullName evidence="11">Ephrin type-a receptor 4</fullName>
    </submittedName>
</protein>
<evidence type="ECO:0000256" key="2">
    <source>
        <dbReference type="ARBA" id="ARBA00022692"/>
    </source>
</evidence>
<comment type="caution">
    <text evidence="11">The sequence shown here is derived from an EMBL/GenBank/DDBJ whole genome shotgun (WGS) entry which is preliminary data.</text>
</comment>